<name>A0ABY8SLR3_9BURK</name>
<evidence type="ECO:0000313" key="2">
    <source>
        <dbReference type="Proteomes" id="UP001240697"/>
    </source>
</evidence>
<gene>
    <name evidence="1" type="ORF">QMY55_16035</name>
</gene>
<dbReference type="RefSeq" id="WP_283485164.1">
    <property type="nucleotide sequence ID" value="NZ_CP125947.1"/>
</dbReference>
<dbReference type="EMBL" id="CP125947">
    <property type="protein sequence ID" value="WHS64012.1"/>
    <property type="molecule type" value="Genomic_DNA"/>
</dbReference>
<accession>A0ABY8SLR3</accession>
<protein>
    <submittedName>
        <fullName evidence="1">Uncharacterized protein</fullName>
    </submittedName>
</protein>
<proteinExistence type="predicted"/>
<dbReference type="Proteomes" id="UP001240697">
    <property type="component" value="Chromosome"/>
</dbReference>
<sequence>MFFTAPFRSLFHRGLVAGQLGATSAPVALAQMPDSETNFWHRQYRFEPYFVAGRSFDQYCPAYQLGWQLAQSPEGSCVDFDAMDRELNLRWTAINGSSLLNWSQVRLAAKAAWERGMRPQSPDVMSVVAGKKLVRTQEAARQFRQSSVSYLASGAQGMHAEALKRFAAVSAKLLSELEALPVEVEPLPLVSGKAVPYVLERSRQVWRDSGLMAADSIQDVLAKLQTWLDAVESMCQEMLPAHARKLLSHHMLVLRGQLEAVQWLSRGQA</sequence>
<organism evidence="1 2">
    <name type="scientific">Comamonas resistens</name>
    <dbReference type="NCBI Taxonomy" id="3046670"/>
    <lineage>
        <taxon>Bacteria</taxon>
        <taxon>Pseudomonadati</taxon>
        <taxon>Pseudomonadota</taxon>
        <taxon>Betaproteobacteria</taxon>
        <taxon>Burkholderiales</taxon>
        <taxon>Comamonadaceae</taxon>
        <taxon>Comamonas</taxon>
    </lineage>
</organism>
<evidence type="ECO:0000313" key="1">
    <source>
        <dbReference type="EMBL" id="WHS64012.1"/>
    </source>
</evidence>
<reference evidence="1 2" key="1">
    <citation type="submission" date="2023-05" db="EMBL/GenBank/DDBJ databases">
        <authorList>
            <person name="Yin Y."/>
            <person name="Lu Z."/>
        </authorList>
    </citation>
    <scope>NUCLEOTIDE SEQUENCE [LARGE SCALE GENOMIC DNA]</scope>
    <source>
        <strain evidence="1 2">ZM22</strain>
    </source>
</reference>
<keyword evidence="2" id="KW-1185">Reference proteome</keyword>